<feature type="domain" description="Aldehyde dehydrogenase" evidence="4">
    <location>
        <begin position="3"/>
        <end position="450"/>
    </location>
</feature>
<evidence type="ECO:0000256" key="3">
    <source>
        <dbReference type="ARBA" id="ARBA00023002"/>
    </source>
</evidence>
<gene>
    <name evidence="5" type="ORF">JT25_004495</name>
</gene>
<dbReference type="Proteomes" id="UP000030512">
    <property type="component" value="Chromosome"/>
</dbReference>
<dbReference type="PANTHER" id="PTHR43217:SF2">
    <property type="entry name" value="SUCCINATE-SEMIALDEHYDE DEHYDROGENASE [NADP(+)]"/>
    <property type="match status" value="1"/>
</dbReference>
<evidence type="ECO:0000256" key="1">
    <source>
        <dbReference type="ARBA" id="ARBA00009986"/>
    </source>
</evidence>
<dbReference type="InterPro" id="IPR016161">
    <property type="entry name" value="Ald_DH/histidinol_DH"/>
</dbReference>
<dbReference type="GO" id="GO:0004777">
    <property type="term" value="F:succinate-semialdehyde dehydrogenase (NAD+) activity"/>
    <property type="evidence" value="ECO:0007669"/>
    <property type="project" value="TreeGrafter"/>
</dbReference>
<dbReference type="InterPro" id="IPR016162">
    <property type="entry name" value="Ald_DH_N"/>
</dbReference>
<dbReference type="SUPFAM" id="SSF53720">
    <property type="entry name" value="ALDH-like"/>
    <property type="match status" value="1"/>
</dbReference>
<keyword evidence="6" id="KW-1185">Reference proteome</keyword>
<dbReference type="InterPro" id="IPR015590">
    <property type="entry name" value="Aldehyde_DH_dom"/>
</dbReference>
<comment type="similarity">
    <text evidence="1">Belongs to the aldehyde dehydrogenase family.</text>
</comment>
<dbReference type="OrthoDB" id="9812625at2"/>
<dbReference type="STRING" id="1538553.JT25_004495"/>
<evidence type="ECO:0000259" key="4">
    <source>
        <dbReference type="Pfam" id="PF00171"/>
    </source>
</evidence>
<dbReference type="KEGG" id="mdn:JT25_004495"/>
<sequence>MTYQSIDPSTGNWLASYAELSDADLEHAIANADLAYKTDWRHRSVDERAKIIAKAAAILRERKQQYARYLTLEMGKLVNEAHAEVQLTADILDYYAQNAAAYLAPKALPAAPTAQVSIEPLGVILGIEPWNFPYYQVARVAGPQLMAGNVLLLKHAENVPQSALALAKLFADAGAPAGVYSNLFASIEQIGRVIDDPRVRGVTITGSETAGAAVAGRAGRALKKVVAEMGGSDPLLVLEDAPLESTLDSALFGRMFNCGQCCVGSKRIIVVGRARGQAFLDGFVARMAALRAGDPMHPATTLAPLSSEKALKLLLEQIAQARTGGAKIVLGGRRIDKPGYFLEPTVITEIGANNPIYQQELFGPVAAVYVVDSEAAAIALANATSYGLGASIFTADVERGHVVAAQIESGMVFINQPAWTAPELPFGGIKNSGFGRELSERGFYEFVNEKLLNVAPPGAAPWGSAALA</sequence>
<evidence type="ECO:0000313" key="6">
    <source>
        <dbReference type="Proteomes" id="UP000030512"/>
    </source>
</evidence>
<keyword evidence="3" id="KW-0560">Oxidoreductase</keyword>
<protein>
    <submittedName>
        <fullName evidence="5">Succinate-semialdehyde dehydrogenase</fullName>
    </submittedName>
</protein>
<proteinExistence type="inferred from homology"/>
<dbReference type="FunFam" id="3.40.605.10:FF:000012">
    <property type="entry name" value="NAD-dependent succinate-semialdehyde dehydrogenase"/>
    <property type="match status" value="1"/>
</dbReference>
<evidence type="ECO:0000313" key="5">
    <source>
        <dbReference type="EMBL" id="AMK75750.1"/>
    </source>
</evidence>
<dbReference type="RefSeq" id="WP_036274818.1">
    <property type="nucleotide sequence ID" value="NZ_CP014476.1"/>
</dbReference>
<name>A0A126T0Y1_9GAMM</name>
<dbReference type="Gene3D" id="3.40.309.10">
    <property type="entry name" value="Aldehyde Dehydrogenase, Chain A, domain 2"/>
    <property type="match status" value="1"/>
</dbReference>
<dbReference type="InterPro" id="IPR016163">
    <property type="entry name" value="Ald_DH_C"/>
</dbReference>
<dbReference type="AlphaFoldDB" id="A0A126T0Y1"/>
<keyword evidence="2" id="KW-0521">NADP</keyword>
<reference evidence="5 6" key="1">
    <citation type="journal article" date="2015" name="Environ. Microbiol.">
        <title>Methane oxidation coupled to nitrate reduction under hypoxia by the Gammaproteobacterium Methylomonas denitrificans, sp. nov. type strain FJG1.</title>
        <authorList>
            <person name="Kits K.D."/>
            <person name="Klotz M.G."/>
            <person name="Stein L.Y."/>
        </authorList>
    </citation>
    <scope>NUCLEOTIDE SEQUENCE [LARGE SCALE GENOMIC DNA]</scope>
    <source>
        <strain evidence="5 6">FJG1</strain>
    </source>
</reference>
<dbReference type="InterPro" id="IPR047110">
    <property type="entry name" value="GABD/Sad-like"/>
</dbReference>
<organism evidence="5 6">
    <name type="scientific">Methylomonas denitrificans</name>
    <dbReference type="NCBI Taxonomy" id="1538553"/>
    <lineage>
        <taxon>Bacteria</taxon>
        <taxon>Pseudomonadati</taxon>
        <taxon>Pseudomonadota</taxon>
        <taxon>Gammaproteobacteria</taxon>
        <taxon>Methylococcales</taxon>
        <taxon>Methylococcaceae</taxon>
        <taxon>Methylomonas</taxon>
    </lineage>
</organism>
<dbReference type="EMBL" id="CP014476">
    <property type="protein sequence ID" value="AMK75750.1"/>
    <property type="molecule type" value="Genomic_DNA"/>
</dbReference>
<evidence type="ECO:0000256" key="2">
    <source>
        <dbReference type="ARBA" id="ARBA00022857"/>
    </source>
</evidence>
<dbReference type="PANTHER" id="PTHR43217">
    <property type="entry name" value="SUCCINATE SEMIALDEHYDE DEHYDROGENASE [NAD(P)+] SAD"/>
    <property type="match status" value="1"/>
</dbReference>
<dbReference type="Gene3D" id="3.40.605.10">
    <property type="entry name" value="Aldehyde Dehydrogenase, Chain A, domain 1"/>
    <property type="match status" value="1"/>
</dbReference>
<dbReference type="Pfam" id="PF00171">
    <property type="entry name" value="Aldedh"/>
    <property type="match status" value="1"/>
</dbReference>
<accession>A0A126T0Y1</accession>